<protein>
    <submittedName>
        <fullName evidence="1">Uncharacterized protein</fullName>
    </submittedName>
</protein>
<keyword evidence="2" id="KW-1185">Reference proteome</keyword>
<evidence type="ECO:0000313" key="1">
    <source>
        <dbReference type="EMBL" id="ABZ85339.1"/>
    </source>
</evidence>
<dbReference type="EMBL" id="CP000930">
    <property type="protein sequence ID" value="ABZ85339.1"/>
    <property type="molecule type" value="Genomic_DNA"/>
</dbReference>
<reference evidence="1 2" key="1">
    <citation type="journal article" date="2008" name="J. Bacteriol.">
        <title>The genome of Heliobacterium modesticaldum, a phototrophic representative of the Firmicutes containing the simplest photosynthetic apparatus.</title>
        <authorList>
            <person name="Sattley W.M."/>
            <person name="Madigan M.T."/>
            <person name="Swingley W.D."/>
            <person name="Cheung P.C."/>
            <person name="Clocksin K.M."/>
            <person name="Conrad A.L."/>
            <person name="Dejesa L.C."/>
            <person name="Honchak B.M."/>
            <person name="Jung D.O."/>
            <person name="Karbach L.E."/>
            <person name="Kurdoglu A."/>
            <person name="Lahiri S."/>
            <person name="Mastrian S.D."/>
            <person name="Page L.E."/>
            <person name="Taylor H.L."/>
            <person name="Wang Z.T."/>
            <person name="Raymond J."/>
            <person name="Chen M."/>
            <person name="Blankenship R.E."/>
            <person name="Touchman J.W."/>
        </authorList>
    </citation>
    <scope>NUCLEOTIDE SEQUENCE [LARGE SCALE GENOMIC DNA]</scope>
    <source>
        <strain evidence="2">ATCC 51547 / Ice1</strain>
    </source>
</reference>
<sequence length="64" mass="7461">MFIDPLNSIETEPTDRRLRRAGFFFLLKKCIACDLTGHNCFLRATFLHPFYGAVRSQASSWYTE</sequence>
<organism evidence="1 2">
    <name type="scientific">Heliobacterium modesticaldum (strain ATCC 51547 / Ice1)</name>
    <dbReference type="NCBI Taxonomy" id="498761"/>
    <lineage>
        <taxon>Bacteria</taxon>
        <taxon>Bacillati</taxon>
        <taxon>Bacillota</taxon>
        <taxon>Clostridia</taxon>
        <taxon>Eubacteriales</taxon>
        <taxon>Heliobacteriaceae</taxon>
        <taxon>Heliomicrobium</taxon>
    </lineage>
</organism>
<dbReference type="AlphaFoldDB" id="B0TCF1"/>
<accession>B0TCF1</accession>
<dbReference type="STRING" id="498761.HM1_2810"/>
<evidence type="ECO:0000313" key="2">
    <source>
        <dbReference type="Proteomes" id="UP000008550"/>
    </source>
</evidence>
<gene>
    <name evidence="1" type="ORF">HM1_2810</name>
</gene>
<dbReference type="Proteomes" id="UP000008550">
    <property type="component" value="Chromosome"/>
</dbReference>
<proteinExistence type="predicted"/>
<name>B0TCF1_HELMI</name>
<dbReference type="HOGENOM" id="CLU_2861594_0_0_9"/>
<dbReference type="KEGG" id="hmo:HM1_2810"/>